<protein>
    <recommendedName>
        <fullName evidence="5">tRNA-queuosine alpha-mannosyltransferase</fullName>
        <ecNumber evidence="4">2.4.1.110</ecNumber>
    </recommendedName>
</protein>
<feature type="domain" description="Glycosyl transferase family 1" evidence="7">
    <location>
        <begin position="184"/>
        <end position="308"/>
    </location>
</feature>
<dbReference type="InterPro" id="IPR051862">
    <property type="entry name" value="GT-like_domain_containing_1"/>
</dbReference>
<reference evidence="9" key="2">
    <citation type="submission" date="2010-05" db="EMBL/GenBank/DDBJ databases">
        <authorList>
            <person name="Almeida L.G."/>
            <person name="Nicolas M.F."/>
            <person name="Souza R.C."/>
            <person name="Vasconcelos A.T.R."/>
        </authorList>
    </citation>
    <scope>NUCLEOTIDE SEQUENCE</scope>
</reference>
<keyword evidence="3 9" id="KW-0808">Transferase</keyword>
<organism evidence="9">
    <name type="scientific">Anopheles darlingi</name>
    <name type="common">Mosquito</name>
    <dbReference type="NCBI Taxonomy" id="43151"/>
    <lineage>
        <taxon>Eukaryota</taxon>
        <taxon>Metazoa</taxon>
        <taxon>Ecdysozoa</taxon>
        <taxon>Arthropoda</taxon>
        <taxon>Hexapoda</taxon>
        <taxon>Insecta</taxon>
        <taxon>Pterygota</taxon>
        <taxon>Neoptera</taxon>
        <taxon>Endopterygota</taxon>
        <taxon>Diptera</taxon>
        <taxon>Nematocera</taxon>
        <taxon>Culicoidea</taxon>
        <taxon>Culicidae</taxon>
        <taxon>Anophelinae</taxon>
        <taxon>Anopheles</taxon>
    </lineage>
</organism>
<evidence type="ECO:0000256" key="5">
    <source>
        <dbReference type="ARBA" id="ARBA00044539"/>
    </source>
</evidence>
<evidence type="ECO:0000313" key="10">
    <source>
        <dbReference type="EnsemblMetazoa" id="ADAC010263-PA"/>
    </source>
</evidence>
<dbReference type="EMBL" id="ADMH02002162">
    <property type="protein sequence ID" value="ETN58156.1"/>
    <property type="molecule type" value="Genomic_DNA"/>
</dbReference>
<dbReference type="STRING" id="43151.W5J2X3"/>
<reference evidence="9 11" key="1">
    <citation type="journal article" date="2010" name="BMC Genomics">
        <title>Combination of measures distinguishes pre-miRNAs from other stem-loops in the genome of the newly sequenced Anopheles darlingi.</title>
        <authorList>
            <person name="Mendes N.D."/>
            <person name="Freitas A.T."/>
            <person name="Vasconcelos A.T."/>
            <person name="Sagot M.F."/>
        </authorList>
    </citation>
    <scope>NUCLEOTIDE SEQUENCE</scope>
</reference>
<dbReference type="GO" id="GO:0016438">
    <property type="term" value="F:tRNA-queuosine(34) beta-mannosyltransferase activity"/>
    <property type="evidence" value="ECO:0007669"/>
    <property type="project" value="UniProtKB-EC"/>
</dbReference>
<dbReference type="VEuPathDB" id="VectorBase:ADAC010263"/>
<evidence type="ECO:0000259" key="7">
    <source>
        <dbReference type="Pfam" id="PF00534"/>
    </source>
</evidence>
<name>W5J2X3_ANODA</name>
<gene>
    <name evidence="9" type="ORF">AND_010263</name>
</gene>
<comment type="catalytic activity">
    <reaction evidence="6">
        <text>queuosine(34) in tRNA(Asp) + GDP-alpha-D-mannose = O-4''-alpha-D-mannosylqueuosine(34) in tRNA(Asp) + GDP + H(+)</text>
        <dbReference type="Rhea" id="RHEA:12885"/>
        <dbReference type="Rhea" id="RHEA-COMP:18572"/>
        <dbReference type="Rhea" id="RHEA-COMP:18581"/>
        <dbReference type="ChEBI" id="CHEBI:15378"/>
        <dbReference type="ChEBI" id="CHEBI:57527"/>
        <dbReference type="ChEBI" id="CHEBI:58189"/>
        <dbReference type="ChEBI" id="CHEBI:194431"/>
        <dbReference type="ChEBI" id="CHEBI:194442"/>
        <dbReference type="EC" id="2.4.1.110"/>
    </reaction>
    <physiologicalReaction direction="left-to-right" evidence="6">
        <dbReference type="Rhea" id="RHEA:12886"/>
    </physiologicalReaction>
</comment>
<dbReference type="SUPFAM" id="SSF53756">
    <property type="entry name" value="UDP-Glycosyltransferase/glycogen phosphorylase"/>
    <property type="match status" value="1"/>
</dbReference>
<feature type="domain" description="tRNA-queuosine alpha-mannosyltransferase N-terminal" evidence="8">
    <location>
        <begin position="3"/>
        <end position="170"/>
    </location>
</feature>
<dbReference type="PANTHER" id="PTHR13615:SF3">
    <property type="entry name" value="GLYCOSYLTRANSFERASE-LIKE DOMAIN-CONTAINING PROTEIN 1"/>
    <property type="match status" value="1"/>
</dbReference>
<dbReference type="Pfam" id="PF00534">
    <property type="entry name" value="Glycos_transf_1"/>
    <property type="match status" value="1"/>
</dbReference>
<dbReference type="EC" id="2.4.1.110" evidence="4"/>
<dbReference type="InterPro" id="IPR001296">
    <property type="entry name" value="Glyco_trans_1"/>
</dbReference>
<dbReference type="HOGENOM" id="CLU_033439_1_0_1"/>
<evidence type="ECO:0000256" key="2">
    <source>
        <dbReference type="ARBA" id="ARBA00022676"/>
    </source>
</evidence>
<keyword evidence="2" id="KW-0328">Glycosyltransferase</keyword>
<dbReference type="Proteomes" id="UP000000673">
    <property type="component" value="Unassembled WGS sequence"/>
</dbReference>
<evidence type="ECO:0000256" key="6">
    <source>
        <dbReference type="ARBA" id="ARBA00048439"/>
    </source>
</evidence>
<evidence type="ECO:0000259" key="8">
    <source>
        <dbReference type="Pfam" id="PF12038"/>
    </source>
</evidence>
<reference evidence="9" key="3">
    <citation type="journal article" date="2013" name="Nucleic Acids Res.">
        <title>The genome of Anopheles darlingi, the main neotropical malaria vector.</title>
        <authorList>
            <person name="Marinotti O."/>
            <person name="Cerqueira G.C."/>
            <person name="de Almeida L.G."/>
            <person name="Ferro M.I."/>
            <person name="Loreto E.L."/>
            <person name="Zaha A."/>
            <person name="Teixeira S.M."/>
            <person name="Wespiser A.R."/>
            <person name="Almeida E Silva A."/>
            <person name="Schlindwein A.D."/>
            <person name="Pacheco A.C."/>
            <person name="Silva A.L."/>
            <person name="Graveley B.R."/>
            <person name="Walenz B.P."/>
            <person name="Lima Bde A."/>
            <person name="Ribeiro C.A."/>
            <person name="Nunes-Silva C.G."/>
            <person name="de Carvalho C.R."/>
            <person name="Soares C.M."/>
            <person name="de Menezes C.B."/>
            <person name="Matiolli C."/>
            <person name="Caffrey D."/>
            <person name="Araujo D.A."/>
            <person name="de Oliveira D.M."/>
            <person name="Golenbock D."/>
            <person name="Grisard E.C."/>
            <person name="Fantinatti-Garboggini F."/>
            <person name="de Carvalho F.M."/>
            <person name="Barcellos F.G."/>
            <person name="Prosdocimi F."/>
            <person name="May G."/>
            <person name="Azevedo Junior G.M."/>
            <person name="Guimaraes G.M."/>
            <person name="Goldman G.H."/>
            <person name="Padilha I.Q."/>
            <person name="Batista Jda S."/>
            <person name="Ferro J.A."/>
            <person name="Ribeiro J.M."/>
            <person name="Fietto J.L."/>
            <person name="Dabbas K.M."/>
            <person name="Cerdeira L."/>
            <person name="Agnez-Lima L.F."/>
            <person name="Brocchi M."/>
            <person name="de Carvalho M.O."/>
            <person name="Teixeira Mde M."/>
            <person name="Diniz Maia Mde M."/>
            <person name="Goldman M.H."/>
            <person name="Cruz Schneider M.P."/>
            <person name="Felipe M.S."/>
            <person name="Hungria M."/>
            <person name="Nicolas M.F."/>
            <person name="Pereira M."/>
            <person name="Montes M.A."/>
            <person name="Cantao M.E."/>
            <person name="Vincentz M."/>
            <person name="Rafael M.S."/>
            <person name="Silverman N."/>
            <person name="Stoco P.H."/>
            <person name="Souza R.C."/>
            <person name="Vicentini R."/>
            <person name="Gazzinelli R.T."/>
            <person name="Neves Rde O."/>
            <person name="Silva R."/>
            <person name="Astolfi-Filho S."/>
            <person name="Maciel T.E."/>
            <person name="Urmenyi T.P."/>
            <person name="Tadei W.P."/>
            <person name="Camargo E.P."/>
            <person name="de Vasconcelos A.T."/>
        </authorList>
    </citation>
    <scope>NUCLEOTIDE SEQUENCE</scope>
</reference>
<comment type="similarity">
    <text evidence="1">Belongs to the glycosyltransferase group 1 family. Glycosyltransferase 4 subfamily.</text>
</comment>
<evidence type="ECO:0000313" key="9">
    <source>
        <dbReference type="EMBL" id="ETN58156.1"/>
    </source>
</evidence>
<evidence type="ECO:0000313" key="11">
    <source>
        <dbReference type="Proteomes" id="UP000000673"/>
    </source>
</evidence>
<evidence type="ECO:0000256" key="1">
    <source>
        <dbReference type="ARBA" id="ARBA00009481"/>
    </source>
</evidence>
<dbReference type="FunCoup" id="W5J2X3">
    <property type="interactions" value="756"/>
</dbReference>
<proteinExistence type="inferred from homology"/>
<accession>W5J2X3</accession>
<dbReference type="AlphaFoldDB" id="W5J2X3"/>
<evidence type="ECO:0000256" key="3">
    <source>
        <dbReference type="ARBA" id="ARBA00022679"/>
    </source>
</evidence>
<sequence length="362" mass="41964">MAQILVLEAFYGGSHKQLLDVILKDYDPTAYDLLTIPAKKWHWCARMSALHFAEVIPAAHQYRLLFTSSVLNLAELIGLRPDLARCRKIVYFHENQLCYPVRESKQRDVQYGVNQITACLCADAIRFNSQYNMHSFLDSIQSFLSIVPNMKFKGTREKIAAKCEVLYFPIAFHQIPRRAASRNRERSTPLHLIWPHRWEHDKHPEQLVDTLLALQAKGVDFRVSILGERFEMVPACFDQLTERLPGKVIQFGPQSKDEYYRTLMEGDVVLSTALHEFYGVAMLEAVHCGCVPLAPNRLVYPELYPKDKLFNTTEQLVKQLYNWCRNRPLFEKHRQVFFDSFALDPYSAAYLVPVFGKLLNSF</sequence>
<dbReference type="EnsemblMetazoa" id="ADAC010263-RA">
    <property type="protein sequence ID" value="ADAC010263-PA"/>
    <property type="gene ID" value="ADAC010263"/>
</dbReference>
<keyword evidence="11" id="KW-1185">Reference proteome</keyword>
<dbReference type="Pfam" id="PF12038">
    <property type="entry name" value="QTMAN_N"/>
    <property type="match status" value="1"/>
</dbReference>
<dbReference type="PANTHER" id="PTHR13615">
    <property type="entry name" value="GLYCOSYLTRANSFERASE-LIKE 1"/>
    <property type="match status" value="1"/>
</dbReference>
<reference evidence="10" key="4">
    <citation type="submission" date="2015-06" db="UniProtKB">
        <authorList>
            <consortium name="EnsemblMetazoa"/>
        </authorList>
    </citation>
    <scope>IDENTIFICATION</scope>
</reference>
<dbReference type="Gene3D" id="3.40.50.2000">
    <property type="entry name" value="Glycogen Phosphorylase B"/>
    <property type="match status" value="1"/>
</dbReference>
<dbReference type="VEuPathDB" id="VectorBase:ADAR2_006902"/>
<dbReference type="InterPro" id="IPR022701">
    <property type="entry name" value="QTMAN_N"/>
</dbReference>
<dbReference type="eggNOG" id="ENOG502QQJ3">
    <property type="taxonomic scope" value="Eukaryota"/>
</dbReference>
<dbReference type="OMA" id="CYPIAPN"/>
<evidence type="ECO:0000256" key="4">
    <source>
        <dbReference type="ARBA" id="ARBA00044517"/>
    </source>
</evidence>